<dbReference type="OrthoDB" id="5786648at2"/>
<protein>
    <submittedName>
        <fullName evidence="2">Putative secreted protein with PEP-CTERM sorting signal</fullName>
    </submittedName>
</protein>
<comment type="caution">
    <text evidence="2">The sequence shown here is derived from an EMBL/GenBank/DDBJ whole genome shotgun (WGS) entry which is preliminary data.</text>
</comment>
<proteinExistence type="predicted"/>
<sequence>MEKLSKYRKACRNHVAGLALAMLTSFGAPVASALTIDESSLTAGGGLVSGDSLELVSNSVLASLPDGTFFEWGVSEVQSLTAAGVSISTGIGSAYGLYALFTVSGDSVYDPLSGSINAAITNGTFMLYLDPQLDSNLTPAGVVGSFDGTGTADDILLGSASNAQADGAISVSATLAAEFLVMIEDFVLSAEGEALLGAQALDGTVTLNGSGHIMTLPTGAFWAHDQYGASFGVLSVPAPSSLAAIAGGLPLLLTALSRQRRRQADLH</sequence>
<gene>
    <name evidence="2" type="ORF">C7443_10347</name>
</gene>
<feature type="chain" id="PRO_5016325647" evidence="1">
    <location>
        <begin position="34"/>
        <end position="267"/>
    </location>
</feature>
<keyword evidence="3" id="KW-1185">Reference proteome</keyword>
<name>A0A317N1G2_9GAMM</name>
<evidence type="ECO:0000313" key="3">
    <source>
        <dbReference type="Proteomes" id="UP000246569"/>
    </source>
</evidence>
<accession>A0A317N1G2</accession>
<dbReference type="AlphaFoldDB" id="A0A317N1G2"/>
<dbReference type="RefSeq" id="WP_110017637.1">
    <property type="nucleotide sequence ID" value="NZ_QGTJ01000003.1"/>
</dbReference>
<organism evidence="2 3">
    <name type="scientific">Plasticicumulans acidivorans</name>
    <dbReference type="NCBI Taxonomy" id="886464"/>
    <lineage>
        <taxon>Bacteria</taxon>
        <taxon>Pseudomonadati</taxon>
        <taxon>Pseudomonadota</taxon>
        <taxon>Gammaproteobacteria</taxon>
        <taxon>Candidatus Competibacteraceae</taxon>
        <taxon>Plasticicumulans</taxon>
    </lineage>
</organism>
<reference evidence="2 3" key="1">
    <citation type="submission" date="2018-05" db="EMBL/GenBank/DDBJ databases">
        <title>Genomic Encyclopedia of Type Strains, Phase IV (KMG-IV): sequencing the most valuable type-strain genomes for metagenomic binning, comparative biology and taxonomic classification.</title>
        <authorList>
            <person name="Goeker M."/>
        </authorList>
    </citation>
    <scope>NUCLEOTIDE SEQUENCE [LARGE SCALE GENOMIC DNA]</scope>
    <source>
        <strain evidence="2 3">DSM 23606</strain>
    </source>
</reference>
<dbReference type="EMBL" id="QGTJ01000003">
    <property type="protein sequence ID" value="PWV63123.1"/>
    <property type="molecule type" value="Genomic_DNA"/>
</dbReference>
<feature type="signal peptide" evidence="1">
    <location>
        <begin position="1"/>
        <end position="33"/>
    </location>
</feature>
<evidence type="ECO:0000313" key="2">
    <source>
        <dbReference type="EMBL" id="PWV63123.1"/>
    </source>
</evidence>
<evidence type="ECO:0000256" key="1">
    <source>
        <dbReference type="SAM" id="SignalP"/>
    </source>
</evidence>
<keyword evidence="1" id="KW-0732">Signal</keyword>
<dbReference type="Proteomes" id="UP000246569">
    <property type="component" value="Unassembled WGS sequence"/>
</dbReference>